<accession>A0A2K9Z8P2</accession>
<gene>
    <name evidence="1" type="ORF">CUJ84_Chr004293</name>
</gene>
<dbReference type="AlphaFoldDB" id="A0A2K9Z8P2"/>
<evidence type="ECO:0000313" key="2">
    <source>
        <dbReference type="Proteomes" id="UP000238523"/>
    </source>
</evidence>
<sequence>MGASAGAARLSNAAGRRAAHPDVAGFTLALSDYYCATPFSAVDINGSFNTFCQRSASIKHLACVY</sequence>
<protein>
    <submittedName>
        <fullName evidence="1">Uncharacterized protein</fullName>
    </submittedName>
</protein>
<proteinExistence type="predicted"/>
<reference evidence="1 2" key="1">
    <citation type="submission" date="2017-11" db="EMBL/GenBank/DDBJ databases">
        <title>Complete genome of Rhizobium leguminosarum Norway, an ineffective micro-symbiont.</title>
        <authorList>
            <person name="Hoffrichter A."/>
            <person name="Liang J."/>
            <person name="Brachmann A."/>
            <person name="Marin M."/>
        </authorList>
    </citation>
    <scope>NUCLEOTIDE SEQUENCE [LARGE SCALE GENOMIC DNA]</scope>
    <source>
        <strain evidence="1 2">Norway</strain>
    </source>
</reference>
<organism evidence="1 2">
    <name type="scientific">Rhizobium leguminosarum</name>
    <dbReference type="NCBI Taxonomy" id="384"/>
    <lineage>
        <taxon>Bacteria</taxon>
        <taxon>Pseudomonadati</taxon>
        <taxon>Pseudomonadota</taxon>
        <taxon>Alphaproteobacteria</taxon>
        <taxon>Hyphomicrobiales</taxon>
        <taxon>Rhizobiaceae</taxon>
        <taxon>Rhizobium/Agrobacterium group</taxon>
        <taxon>Rhizobium</taxon>
    </lineage>
</organism>
<evidence type="ECO:0000313" key="1">
    <source>
        <dbReference type="EMBL" id="AUW44606.1"/>
    </source>
</evidence>
<dbReference type="Proteomes" id="UP000238523">
    <property type="component" value="Chromosome"/>
</dbReference>
<dbReference type="EMBL" id="CP025012">
    <property type="protein sequence ID" value="AUW44606.1"/>
    <property type="molecule type" value="Genomic_DNA"/>
</dbReference>
<name>A0A2K9Z8P2_RHILE</name>